<organism evidence="9 10">
    <name type="scientific">Fistulifera solaris</name>
    <name type="common">Oleaginous diatom</name>
    <dbReference type="NCBI Taxonomy" id="1519565"/>
    <lineage>
        <taxon>Eukaryota</taxon>
        <taxon>Sar</taxon>
        <taxon>Stramenopiles</taxon>
        <taxon>Ochrophyta</taxon>
        <taxon>Bacillariophyta</taxon>
        <taxon>Bacillariophyceae</taxon>
        <taxon>Bacillariophycidae</taxon>
        <taxon>Naviculales</taxon>
        <taxon>Naviculaceae</taxon>
        <taxon>Fistulifera</taxon>
    </lineage>
</organism>
<dbReference type="Proteomes" id="UP000198406">
    <property type="component" value="Unassembled WGS sequence"/>
</dbReference>
<evidence type="ECO:0000313" key="9">
    <source>
        <dbReference type="EMBL" id="GAX19353.1"/>
    </source>
</evidence>
<comment type="similarity">
    <text evidence="3">Belongs to the CENP-O/MCM21 family.</text>
</comment>
<dbReference type="AlphaFoldDB" id="A0A1Z5JZ90"/>
<proteinExistence type="inferred from homology"/>
<accession>A0A1Z5JZ90</accession>
<protein>
    <submittedName>
        <fullName evidence="9">Uncharacterized protein</fullName>
    </submittedName>
</protein>
<feature type="region of interest" description="Disordered" evidence="8">
    <location>
        <begin position="310"/>
        <end position="329"/>
    </location>
</feature>
<feature type="coiled-coil region" evidence="7">
    <location>
        <begin position="22"/>
        <end position="56"/>
    </location>
</feature>
<evidence type="ECO:0000256" key="1">
    <source>
        <dbReference type="ARBA" id="ARBA00004123"/>
    </source>
</evidence>
<evidence type="ECO:0000256" key="6">
    <source>
        <dbReference type="ARBA" id="ARBA00023328"/>
    </source>
</evidence>
<gene>
    <name evidence="9" type="ORF">FisN_4Lu443</name>
</gene>
<dbReference type="Pfam" id="PF09496">
    <property type="entry name" value="CENP-O"/>
    <property type="match status" value="1"/>
</dbReference>
<name>A0A1Z5JZ90_FISSO</name>
<evidence type="ECO:0000313" key="10">
    <source>
        <dbReference type="Proteomes" id="UP000198406"/>
    </source>
</evidence>
<keyword evidence="6" id="KW-0137">Centromere</keyword>
<dbReference type="GO" id="GO:0005634">
    <property type="term" value="C:nucleus"/>
    <property type="evidence" value="ECO:0007669"/>
    <property type="project" value="UniProtKB-SubCell"/>
</dbReference>
<keyword evidence="4" id="KW-0158">Chromosome</keyword>
<sequence length="366" mass="43033">MNNLQSALQKKELVEIHQGFLQKLARRQAQQQSSRLRELQQRRIALQVKIAETKQTHTSGRLVAQDESSYETDRPYLRMWHPEVVDSDKADPSIPLAQRLQEVRQQRTLAAAYRLAGISLLPCVSKEVLALRFDISWQGRFVACYHCFLDAVSTASRRRSRQNPAQELYLRLVQHTLPRSIPLARIWQKHMGGMVSVGPLTEPDQWRVDWMEPLRAFAQELYRACYRDWVHQQIIHTIRQHWDPKMTVIKHEDDTQQFNFHIASRLRVRLDFQAMSDRPSGIVVRWIHTRKQRKHPSSLLRHHSDILAISDDEDEDNPKIQQQNDNMDKKIDRENVLNEAKEFFRRLPVLEAIPQVSKLITSQMEA</sequence>
<evidence type="ECO:0000256" key="8">
    <source>
        <dbReference type="SAM" id="MobiDB-lite"/>
    </source>
</evidence>
<keyword evidence="5" id="KW-0539">Nucleus</keyword>
<dbReference type="PANTHER" id="PTHR14582:SF1">
    <property type="entry name" value="CENTROMERE PROTEIN O"/>
    <property type="match status" value="1"/>
</dbReference>
<reference evidence="9 10" key="1">
    <citation type="journal article" date="2015" name="Plant Cell">
        <title>Oil accumulation by the oleaginous diatom Fistulifera solaris as revealed by the genome and transcriptome.</title>
        <authorList>
            <person name="Tanaka T."/>
            <person name="Maeda Y."/>
            <person name="Veluchamy A."/>
            <person name="Tanaka M."/>
            <person name="Abida H."/>
            <person name="Marechal E."/>
            <person name="Bowler C."/>
            <person name="Muto M."/>
            <person name="Sunaga Y."/>
            <person name="Tanaka M."/>
            <person name="Yoshino T."/>
            <person name="Taniguchi T."/>
            <person name="Fukuda Y."/>
            <person name="Nemoto M."/>
            <person name="Matsumoto M."/>
            <person name="Wong P.S."/>
            <person name="Aburatani S."/>
            <person name="Fujibuchi W."/>
        </authorList>
    </citation>
    <scope>NUCLEOTIDE SEQUENCE [LARGE SCALE GENOMIC DNA]</scope>
    <source>
        <strain evidence="9 10">JPCC DA0580</strain>
    </source>
</reference>
<dbReference type="GO" id="GO:0031511">
    <property type="term" value="C:Mis6-Sim4 complex"/>
    <property type="evidence" value="ECO:0007669"/>
    <property type="project" value="TreeGrafter"/>
</dbReference>
<keyword evidence="7" id="KW-0175">Coiled coil</keyword>
<dbReference type="EMBL" id="BDSP01000136">
    <property type="protein sequence ID" value="GAX19353.1"/>
    <property type="molecule type" value="Genomic_DNA"/>
</dbReference>
<evidence type="ECO:0000256" key="4">
    <source>
        <dbReference type="ARBA" id="ARBA00022454"/>
    </source>
</evidence>
<evidence type="ECO:0000256" key="7">
    <source>
        <dbReference type="SAM" id="Coils"/>
    </source>
</evidence>
<evidence type="ECO:0000256" key="5">
    <source>
        <dbReference type="ARBA" id="ARBA00023242"/>
    </source>
</evidence>
<evidence type="ECO:0000256" key="2">
    <source>
        <dbReference type="ARBA" id="ARBA00004584"/>
    </source>
</evidence>
<dbReference type="InterPro" id="IPR018464">
    <property type="entry name" value="CENP-O"/>
</dbReference>
<comment type="subcellular location">
    <subcellularLocation>
        <location evidence="2">Chromosome</location>
        <location evidence="2">Centromere</location>
    </subcellularLocation>
    <subcellularLocation>
        <location evidence="1">Nucleus</location>
    </subcellularLocation>
</comment>
<evidence type="ECO:0000256" key="3">
    <source>
        <dbReference type="ARBA" id="ARBA00007321"/>
    </source>
</evidence>
<dbReference type="InParanoid" id="A0A1Z5JZ90"/>
<keyword evidence="10" id="KW-1185">Reference proteome</keyword>
<comment type="caution">
    <text evidence="9">The sequence shown here is derived from an EMBL/GenBank/DDBJ whole genome shotgun (WGS) entry which is preliminary data.</text>
</comment>
<dbReference type="PANTHER" id="PTHR14582">
    <property type="entry name" value="INNER KINETOCHORE SUBUNIT MAL2"/>
    <property type="match status" value="1"/>
</dbReference>